<organism evidence="3 4">
    <name type="scientific">Mycena albidolilacea</name>
    <dbReference type="NCBI Taxonomy" id="1033008"/>
    <lineage>
        <taxon>Eukaryota</taxon>
        <taxon>Fungi</taxon>
        <taxon>Dikarya</taxon>
        <taxon>Basidiomycota</taxon>
        <taxon>Agaricomycotina</taxon>
        <taxon>Agaricomycetes</taxon>
        <taxon>Agaricomycetidae</taxon>
        <taxon>Agaricales</taxon>
        <taxon>Marasmiineae</taxon>
        <taxon>Mycenaceae</taxon>
        <taxon>Mycena</taxon>
    </lineage>
</organism>
<keyword evidence="2" id="KW-1133">Transmembrane helix</keyword>
<evidence type="ECO:0000313" key="4">
    <source>
        <dbReference type="Proteomes" id="UP001218218"/>
    </source>
</evidence>
<gene>
    <name evidence="3" type="ORF">DFH08DRAFT_821943</name>
</gene>
<dbReference type="AlphaFoldDB" id="A0AAD6Z9J7"/>
<accession>A0AAD6Z9J7</accession>
<dbReference type="EMBL" id="JARIHO010000070">
    <property type="protein sequence ID" value="KAJ7312779.1"/>
    <property type="molecule type" value="Genomic_DNA"/>
</dbReference>
<feature type="compositionally biased region" description="Basic residues" evidence="1">
    <location>
        <begin position="273"/>
        <end position="290"/>
    </location>
</feature>
<feature type="compositionally biased region" description="Basic and acidic residues" evidence="1">
    <location>
        <begin position="171"/>
        <end position="182"/>
    </location>
</feature>
<dbReference type="Proteomes" id="UP001218218">
    <property type="component" value="Unassembled WGS sequence"/>
</dbReference>
<keyword evidence="2" id="KW-0812">Transmembrane</keyword>
<proteinExistence type="predicted"/>
<feature type="transmembrane region" description="Helical" evidence="2">
    <location>
        <begin position="52"/>
        <end position="71"/>
    </location>
</feature>
<feature type="compositionally biased region" description="Basic residues" evidence="1">
    <location>
        <begin position="196"/>
        <end position="207"/>
    </location>
</feature>
<evidence type="ECO:0000256" key="1">
    <source>
        <dbReference type="SAM" id="MobiDB-lite"/>
    </source>
</evidence>
<sequence>MTTSTWFQLDHPKTNVPNYPSICNFSRFRKMKRRNITLCIARGPPAGKRARLAVFRVVVVLVVFGVPLAGLPRLHELDPSSRSRTKSSTFARKTAACVSEWIGASSCGMCAWACRSILPRKGGGGGYEHAVEVRVWSDKGGHKKEEGTEKILGRGRRRDAAVGDAGGRRQSGKDRNRERDLRNIVTADCHQTQAQQRKRQYLHRRPANSHPQHPSHEYTKSQKRREGDVIRHPKKGNRAPRAQNESGAEARKATRTRGAGIRKKKKEKEGKGKWKQRTRRGANKRKVHKGKTTDSPPQPPSCARKVCAATTR</sequence>
<evidence type="ECO:0000256" key="2">
    <source>
        <dbReference type="SAM" id="Phobius"/>
    </source>
</evidence>
<evidence type="ECO:0000313" key="3">
    <source>
        <dbReference type="EMBL" id="KAJ7312779.1"/>
    </source>
</evidence>
<feature type="compositionally biased region" description="Basic and acidic residues" evidence="1">
    <location>
        <begin position="140"/>
        <end position="152"/>
    </location>
</feature>
<keyword evidence="4" id="KW-1185">Reference proteome</keyword>
<comment type="caution">
    <text evidence="3">The sequence shown here is derived from an EMBL/GenBank/DDBJ whole genome shotgun (WGS) entry which is preliminary data.</text>
</comment>
<reference evidence="3" key="1">
    <citation type="submission" date="2023-03" db="EMBL/GenBank/DDBJ databases">
        <title>Massive genome expansion in bonnet fungi (Mycena s.s.) driven by repeated elements and novel gene families across ecological guilds.</title>
        <authorList>
            <consortium name="Lawrence Berkeley National Laboratory"/>
            <person name="Harder C.B."/>
            <person name="Miyauchi S."/>
            <person name="Viragh M."/>
            <person name="Kuo A."/>
            <person name="Thoen E."/>
            <person name="Andreopoulos B."/>
            <person name="Lu D."/>
            <person name="Skrede I."/>
            <person name="Drula E."/>
            <person name="Henrissat B."/>
            <person name="Morin E."/>
            <person name="Kohler A."/>
            <person name="Barry K."/>
            <person name="LaButti K."/>
            <person name="Morin E."/>
            <person name="Salamov A."/>
            <person name="Lipzen A."/>
            <person name="Mereny Z."/>
            <person name="Hegedus B."/>
            <person name="Baldrian P."/>
            <person name="Stursova M."/>
            <person name="Weitz H."/>
            <person name="Taylor A."/>
            <person name="Grigoriev I.V."/>
            <person name="Nagy L.G."/>
            <person name="Martin F."/>
            <person name="Kauserud H."/>
        </authorList>
    </citation>
    <scope>NUCLEOTIDE SEQUENCE</scope>
    <source>
        <strain evidence="3">CBHHK002</strain>
    </source>
</reference>
<keyword evidence="2" id="KW-0472">Membrane</keyword>
<feature type="region of interest" description="Disordered" evidence="1">
    <location>
        <begin position="140"/>
        <end position="312"/>
    </location>
</feature>
<protein>
    <submittedName>
        <fullName evidence="3">Uncharacterized protein</fullName>
    </submittedName>
</protein>
<name>A0AAD6Z9J7_9AGAR</name>
<feature type="compositionally biased region" description="Basic and acidic residues" evidence="1">
    <location>
        <begin position="214"/>
        <end position="231"/>
    </location>
</feature>